<name>A0A5J6VK02_9VIRU</name>
<proteinExistence type="predicted"/>
<organism evidence="1">
    <name type="scientific">Megaviridae environmental sample</name>
    <dbReference type="NCBI Taxonomy" id="1737588"/>
    <lineage>
        <taxon>Viruses</taxon>
        <taxon>Varidnaviria</taxon>
        <taxon>Bamfordvirae</taxon>
        <taxon>Nucleocytoviricota</taxon>
        <taxon>Megaviricetes</taxon>
        <taxon>Imitervirales</taxon>
        <taxon>Mimiviridae</taxon>
        <taxon>environmental samples</taxon>
    </lineage>
</organism>
<reference evidence="1" key="1">
    <citation type="journal article" date="2019" name="Philos. Trans. R. Soc. Lond., B, Biol. Sci.">
        <title>Targeted metagenomic recovery of four divergent viruses reveals shared and distinctive characteristics of giant viruses of marine eukaryotes.</title>
        <authorList>
            <person name="Needham D.M."/>
            <person name="Poirier C."/>
            <person name="Hehenberger E."/>
            <person name="Jimenez V."/>
            <person name="Swalwell J.E."/>
            <person name="Santoro A.E."/>
            <person name="Worden A.Z."/>
        </authorList>
    </citation>
    <scope>NUCLEOTIDE SEQUENCE</scope>
    <source>
        <strain evidence="1">OPacV-662</strain>
    </source>
</reference>
<dbReference type="EMBL" id="MN448270">
    <property type="protein sequence ID" value="QFG73751.1"/>
    <property type="molecule type" value="Genomic_DNA"/>
</dbReference>
<sequence>MNEEKNWELIPHNTNDNVKLCDLNSGGDNCQIFKASPNVYDNISNCVPVGTLLKDPEPNVNSWIIENGGCSVFGHENCVLIKSIKTKNIRLCPIKDSDVVTVKKSDAVSVMDSVDDTVMDSVDDTVMDSVDDTVMDSVDDTVMDSVDDTVMDSDVVSVLETRLNKCKQRKNSLKTKTKRVISKIKKSKSKLKNLKECVNTCISDSDIESCIRNNCEINID</sequence>
<evidence type="ECO:0000313" key="1">
    <source>
        <dbReference type="EMBL" id="QFG73751.1"/>
    </source>
</evidence>
<protein>
    <submittedName>
        <fullName evidence="1">Uncharacterized protein</fullName>
    </submittedName>
</protein>
<accession>A0A5J6VK02</accession>